<reference evidence="1" key="1">
    <citation type="submission" date="2021-03" db="EMBL/GenBank/DDBJ databases">
        <title>Acanthopleuribacteraceae sp. M133.</title>
        <authorList>
            <person name="Wang G."/>
        </authorList>
    </citation>
    <scope>NUCLEOTIDE SEQUENCE</scope>
    <source>
        <strain evidence="1">M133</strain>
    </source>
</reference>
<dbReference type="AlphaFoldDB" id="A0A8A4TUZ3"/>
<gene>
    <name evidence="1" type="ORF">J3U87_32575</name>
</gene>
<evidence type="ECO:0000313" key="1">
    <source>
        <dbReference type="EMBL" id="QTD50345.1"/>
    </source>
</evidence>
<proteinExistence type="predicted"/>
<sequence length="180" mass="19855">MPRDSSGPVGSSGAVSPPDELVEAIRASQVRDLKERCTAHCGNIEAFGFGMCDQRSHLPGTTTLSGSREQHAGSLRVVSFSKSSWDCPLVRGSLEKNGAFNLSWVLPTSNFDQECRNDGNQEKQDHDVTQNAEPILVSDVHEFLLNFSDERPMTLREKPGGLFLSRNRAGYARWFAALMQ</sequence>
<accession>A0A8A4TUZ3</accession>
<dbReference type="KEGG" id="scor:J3U87_32575"/>
<dbReference type="EMBL" id="CP071793">
    <property type="protein sequence ID" value="QTD50345.1"/>
    <property type="molecule type" value="Genomic_DNA"/>
</dbReference>
<keyword evidence="2" id="KW-1185">Reference proteome</keyword>
<evidence type="ECO:0000313" key="2">
    <source>
        <dbReference type="Proteomes" id="UP000663929"/>
    </source>
</evidence>
<dbReference type="RefSeq" id="WP_237379975.1">
    <property type="nucleotide sequence ID" value="NZ_CP071793.1"/>
</dbReference>
<dbReference type="Proteomes" id="UP000663929">
    <property type="component" value="Chromosome"/>
</dbReference>
<protein>
    <submittedName>
        <fullName evidence="1">Uncharacterized protein</fullName>
    </submittedName>
</protein>
<organism evidence="1 2">
    <name type="scientific">Sulfidibacter corallicola</name>
    <dbReference type="NCBI Taxonomy" id="2818388"/>
    <lineage>
        <taxon>Bacteria</taxon>
        <taxon>Pseudomonadati</taxon>
        <taxon>Acidobacteriota</taxon>
        <taxon>Holophagae</taxon>
        <taxon>Acanthopleuribacterales</taxon>
        <taxon>Acanthopleuribacteraceae</taxon>
        <taxon>Sulfidibacter</taxon>
    </lineage>
</organism>
<name>A0A8A4TUZ3_SULCO</name>